<accession>A0A0A1UC57</accession>
<dbReference type="KEGG" id="eiv:EIN_271240"/>
<feature type="domain" description="PiggyBac transposable element-derived protein" evidence="1">
    <location>
        <begin position="46"/>
        <end position="232"/>
    </location>
</feature>
<dbReference type="GeneID" id="14888834"/>
<protein>
    <recommendedName>
        <fullName evidence="1">PiggyBac transposable element-derived protein domain-containing protein</fullName>
    </recommendedName>
</protein>
<dbReference type="OrthoDB" id="10049986at2759"/>
<dbReference type="RefSeq" id="XP_004256620.1">
    <property type="nucleotide sequence ID" value="XM_004256572.1"/>
</dbReference>
<evidence type="ECO:0000313" key="2">
    <source>
        <dbReference type="EMBL" id="ELP89849.1"/>
    </source>
</evidence>
<dbReference type="Proteomes" id="UP000014680">
    <property type="component" value="Unassembled WGS sequence"/>
</dbReference>
<dbReference type="AlphaFoldDB" id="A0A0A1UC57"/>
<name>A0A0A1UC57_ENTIV</name>
<organism evidence="2 3">
    <name type="scientific">Entamoeba invadens IP1</name>
    <dbReference type="NCBI Taxonomy" id="370355"/>
    <lineage>
        <taxon>Eukaryota</taxon>
        <taxon>Amoebozoa</taxon>
        <taxon>Evosea</taxon>
        <taxon>Archamoebae</taxon>
        <taxon>Mastigamoebida</taxon>
        <taxon>Entamoebidae</taxon>
        <taxon>Entamoeba</taxon>
    </lineage>
</organism>
<keyword evidence="3" id="KW-1185">Reference proteome</keyword>
<dbReference type="PANTHER" id="PTHR46599">
    <property type="entry name" value="PIGGYBAC TRANSPOSABLE ELEMENT-DERIVED PROTEIN 4"/>
    <property type="match status" value="1"/>
</dbReference>
<sequence length="236" mass="27789">MAEKAIVGDYEWLVERPAPQRKTRKKVVSAERTSKFDPAVEVLIEVECFQLFLSVEIFYNILTFSNKKIAKKHKIKDNLLPKHIYRFVGIFIYMGAHHNTKNPIEELWSMEDGKAIYKAAISRDMFNLEFDDEKFRILSEKQLKKSVRVKKEIDLKENYLVTPAPAPNESDRFALIRVILDKFIFNLVNQKYYTLSNFVLVDEHLCSFKGKMWAKVFIKSKPGRYGIKFWVCSIFM</sequence>
<dbReference type="Pfam" id="PF13843">
    <property type="entry name" value="DDE_Tnp_1_7"/>
    <property type="match status" value="1"/>
</dbReference>
<reference evidence="2 3" key="1">
    <citation type="submission" date="2012-10" db="EMBL/GenBank/DDBJ databases">
        <authorList>
            <person name="Zafar N."/>
            <person name="Inman J."/>
            <person name="Hall N."/>
            <person name="Lorenzi H."/>
            <person name="Caler E."/>
        </authorList>
    </citation>
    <scope>NUCLEOTIDE SEQUENCE [LARGE SCALE GENOMIC DNA]</scope>
    <source>
        <strain evidence="2 3">IP1</strain>
    </source>
</reference>
<proteinExistence type="predicted"/>
<dbReference type="VEuPathDB" id="AmoebaDB:EIN_271240"/>
<dbReference type="EMBL" id="KB206568">
    <property type="protein sequence ID" value="ELP89849.1"/>
    <property type="molecule type" value="Genomic_DNA"/>
</dbReference>
<dbReference type="InterPro" id="IPR029526">
    <property type="entry name" value="PGBD"/>
</dbReference>
<evidence type="ECO:0000313" key="3">
    <source>
        <dbReference type="Proteomes" id="UP000014680"/>
    </source>
</evidence>
<dbReference type="PANTHER" id="PTHR46599:SF3">
    <property type="entry name" value="PIGGYBAC TRANSPOSABLE ELEMENT-DERIVED PROTEIN 4"/>
    <property type="match status" value="1"/>
</dbReference>
<gene>
    <name evidence="2" type="ORF">EIN_271240</name>
</gene>
<evidence type="ECO:0000259" key="1">
    <source>
        <dbReference type="Pfam" id="PF13843"/>
    </source>
</evidence>